<evidence type="ECO:0000256" key="7">
    <source>
        <dbReference type="ARBA" id="ARBA00023136"/>
    </source>
</evidence>
<evidence type="ECO:0000256" key="1">
    <source>
        <dbReference type="ARBA" id="ARBA00004571"/>
    </source>
</evidence>
<evidence type="ECO:0000313" key="13">
    <source>
        <dbReference type="EMBL" id="KJV35811.1"/>
    </source>
</evidence>
<comment type="caution">
    <text evidence="13">The sequence shown here is derived from an EMBL/GenBank/DDBJ whole genome shotgun (WGS) entry which is preliminary data.</text>
</comment>
<evidence type="ECO:0000256" key="5">
    <source>
        <dbReference type="ARBA" id="ARBA00022692"/>
    </source>
</evidence>
<comment type="subcellular location">
    <subcellularLocation>
        <location evidence="1 9">Cell outer membrane</location>
        <topology evidence="1 9">Multi-pass membrane protein</topology>
    </subcellularLocation>
</comment>
<keyword evidence="3 9" id="KW-0813">Transport</keyword>
<dbReference type="InterPro" id="IPR018030">
    <property type="entry name" value="Fimbrial_membr_usher_CS"/>
</dbReference>
<dbReference type="Pfam" id="PF13954">
    <property type="entry name" value="PapC_N"/>
    <property type="match status" value="1"/>
</dbReference>
<dbReference type="InterPro" id="IPR042186">
    <property type="entry name" value="FimD_plug_dom"/>
</dbReference>
<gene>
    <name evidence="13" type="ORF">VI08_07470</name>
</gene>
<dbReference type="InterPro" id="IPR000015">
    <property type="entry name" value="Fimb_usher"/>
</dbReference>
<evidence type="ECO:0000259" key="11">
    <source>
        <dbReference type="Pfam" id="PF13953"/>
    </source>
</evidence>
<evidence type="ECO:0000313" key="14">
    <source>
        <dbReference type="Proteomes" id="UP000033651"/>
    </source>
</evidence>
<keyword evidence="4" id="KW-1134">Transmembrane beta strand</keyword>
<dbReference type="Pfam" id="PF00577">
    <property type="entry name" value="Usher"/>
    <property type="match status" value="1"/>
</dbReference>
<evidence type="ECO:0000256" key="9">
    <source>
        <dbReference type="RuleBase" id="RU003884"/>
    </source>
</evidence>
<organism evidence="13 14">
    <name type="scientific">Luteibacter yeojuensis</name>
    <dbReference type="NCBI Taxonomy" id="345309"/>
    <lineage>
        <taxon>Bacteria</taxon>
        <taxon>Pseudomonadati</taxon>
        <taxon>Pseudomonadota</taxon>
        <taxon>Gammaproteobacteria</taxon>
        <taxon>Lysobacterales</taxon>
        <taxon>Rhodanobacteraceae</taxon>
        <taxon>Luteibacter</taxon>
    </lineage>
</organism>
<evidence type="ECO:0000256" key="3">
    <source>
        <dbReference type="ARBA" id="ARBA00022448"/>
    </source>
</evidence>
<dbReference type="Pfam" id="PF13953">
    <property type="entry name" value="PapC_C"/>
    <property type="match status" value="1"/>
</dbReference>
<evidence type="ECO:0000256" key="8">
    <source>
        <dbReference type="ARBA" id="ARBA00023237"/>
    </source>
</evidence>
<evidence type="ECO:0000256" key="10">
    <source>
        <dbReference type="SAM" id="SignalP"/>
    </source>
</evidence>
<sequence>MRQPLAFAFAMASGASAHAAVDPVDPLGPQAAFSSDFLHVAAPVDLSRFERGNIVLAGTYHPQVRVNQQPVPGMGEVVFRQVANSESAAPCFTQDMLVRFGVDIAKVATLAATDAAIRPFGSEAICGGLQAYLPGAVVDFDDGEQLLNVSIPQAFMRAHARGYVAPELWDEGEQAFMLNYNASSYQVRRDGERSNAAYLNLRAGLNAGGWRVRHAGTWSIANHRQRWVNTQTYAQHDITDARAQLTLGDAYTSGDILDSVRLRGVTLASDPRMLPASQRGYAPVVRGVAETNAQVTIRQNGYVIHSTTVAPGAFEIADLYPTGYGSDLVVTITEADGRERTLSVPFTAVPQMLREGASQFTISAGQVAEQSVRETPFVFQASLQRGINTHTTLYAGTTASNSYWSGLAGGAVNFPFGALALDITASRAAFRNDRLRRGVSTRLRYNRTLAGPGTNLAVAAYRFSTRDYLGVVDAARWRADLNHQAANPRPGGERSRFDATVSQRVGEGQLSVTGSLVNYWERRARGVNYSVGYGSTWRTLSYNVSMQRSRLGDVLGGANEHRQQGATDTTLYVSLSVPLGRTPTSPTLSSTYNRATHGGSALAASLGGVLDAEANLSYNLTANRSEDDGRGAANGGASLAWRAPAGQFRGSVGHASNGTSQYALSAAGAVVGHRHGITFAQELGETNAILHAPGAAGARVESAGGVSLDRHGNAVVRGLMPYQLNQVGIDPRGASHDVQLATTSHAVAPRAGAFVGIEYATTVARALLIQAARPDGQPLPFGATVTDSRGQAVGVVGQGGKIFTRGVEGGERIQVSWGDGSDAQCHIAIPADLGALPLHGLHHATHATCVDGTPLASLHEVH</sequence>
<dbReference type="PATRIC" id="fig|345309.4.peg.700"/>
<feature type="chain" id="PRO_5002463189" description="Outer membrane usher protein" evidence="10">
    <location>
        <begin position="20"/>
        <end position="862"/>
    </location>
</feature>
<dbReference type="GO" id="GO:0015473">
    <property type="term" value="F:fimbrial usher porin activity"/>
    <property type="evidence" value="ECO:0007669"/>
    <property type="project" value="InterPro"/>
</dbReference>
<protein>
    <recommendedName>
        <fullName evidence="15">Outer membrane usher protein</fullName>
    </recommendedName>
</protein>
<dbReference type="Gene3D" id="2.60.40.2610">
    <property type="entry name" value="Outer membrane usher protein FimD, plug domain"/>
    <property type="match status" value="1"/>
</dbReference>
<keyword evidence="9" id="KW-1029">Fimbrium biogenesis</keyword>
<evidence type="ECO:0008006" key="15">
    <source>
        <dbReference type="Google" id="ProtNLM"/>
    </source>
</evidence>
<dbReference type="Gene3D" id="2.60.40.2070">
    <property type="match status" value="1"/>
</dbReference>
<evidence type="ECO:0000256" key="6">
    <source>
        <dbReference type="ARBA" id="ARBA00022729"/>
    </source>
</evidence>
<dbReference type="EMBL" id="JZRB01000014">
    <property type="protein sequence ID" value="KJV35811.1"/>
    <property type="molecule type" value="Genomic_DNA"/>
</dbReference>
<dbReference type="SUPFAM" id="SSF141729">
    <property type="entry name" value="FimD N-terminal domain-like"/>
    <property type="match status" value="1"/>
</dbReference>
<dbReference type="PANTHER" id="PTHR30451:SF20">
    <property type="entry name" value="FIMBRIAE USHER"/>
    <property type="match status" value="1"/>
</dbReference>
<dbReference type="PROSITE" id="PS01151">
    <property type="entry name" value="FIMBRIAL_USHER"/>
    <property type="match status" value="1"/>
</dbReference>
<reference evidence="13 14" key="1">
    <citation type="submission" date="2015-03" db="EMBL/GenBank/DDBJ databases">
        <title>Draft genome sequence of Luteibacter yeojuensis strain SU11.</title>
        <authorList>
            <person name="Sulaiman J."/>
            <person name="Priya K."/>
            <person name="Chan K.-G."/>
        </authorList>
    </citation>
    <scope>NUCLEOTIDE SEQUENCE [LARGE SCALE GENOMIC DNA]</scope>
    <source>
        <strain evidence="13 14">SU11</strain>
    </source>
</reference>
<feature type="signal peptide" evidence="10">
    <location>
        <begin position="1"/>
        <end position="19"/>
    </location>
</feature>
<name>A0A0F3KXC5_9GAMM</name>
<keyword evidence="7 9" id="KW-0472">Membrane</keyword>
<dbReference type="InterPro" id="IPR037224">
    <property type="entry name" value="PapC_N_sf"/>
</dbReference>
<dbReference type="FunFam" id="2.60.40.3110:FF:000001">
    <property type="entry name" value="Putative fimbrial outer membrane usher"/>
    <property type="match status" value="1"/>
</dbReference>
<evidence type="ECO:0000256" key="2">
    <source>
        <dbReference type="ARBA" id="ARBA00008064"/>
    </source>
</evidence>
<dbReference type="Proteomes" id="UP000033651">
    <property type="component" value="Unassembled WGS sequence"/>
</dbReference>
<accession>A0A0F3KXC5</accession>
<dbReference type="GO" id="GO:0009279">
    <property type="term" value="C:cell outer membrane"/>
    <property type="evidence" value="ECO:0007669"/>
    <property type="project" value="UniProtKB-SubCell"/>
</dbReference>
<dbReference type="Gene3D" id="3.10.20.410">
    <property type="match status" value="1"/>
</dbReference>
<proteinExistence type="inferred from homology"/>
<keyword evidence="5 9" id="KW-0812">Transmembrane</keyword>
<dbReference type="InterPro" id="IPR025949">
    <property type="entry name" value="PapC-like_C"/>
</dbReference>
<comment type="similarity">
    <text evidence="2 9">Belongs to the fimbrial export usher family.</text>
</comment>
<dbReference type="GO" id="GO:0009297">
    <property type="term" value="P:pilus assembly"/>
    <property type="evidence" value="ECO:0007669"/>
    <property type="project" value="InterPro"/>
</dbReference>
<feature type="domain" description="PapC-like C-terminal" evidence="11">
    <location>
        <begin position="768"/>
        <end position="828"/>
    </location>
</feature>
<feature type="domain" description="PapC N-terminal" evidence="12">
    <location>
        <begin position="33"/>
        <end position="183"/>
    </location>
</feature>
<dbReference type="Gene3D" id="2.60.40.3110">
    <property type="match status" value="1"/>
</dbReference>
<evidence type="ECO:0000259" key="12">
    <source>
        <dbReference type="Pfam" id="PF13954"/>
    </source>
</evidence>
<evidence type="ECO:0000256" key="4">
    <source>
        <dbReference type="ARBA" id="ARBA00022452"/>
    </source>
</evidence>
<keyword evidence="14" id="KW-1185">Reference proteome</keyword>
<dbReference type="AlphaFoldDB" id="A0A0F3KXC5"/>
<dbReference type="PANTHER" id="PTHR30451">
    <property type="entry name" value="OUTER MEMBRANE USHER PROTEIN"/>
    <property type="match status" value="1"/>
</dbReference>
<dbReference type="InterPro" id="IPR025885">
    <property type="entry name" value="PapC_N"/>
</dbReference>
<keyword evidence="8 9" id="KW-0998">Cell outer membrane</keyword>
<dbReference type="InterPro" id="IPR043142">
    <property type="entry name" value="PapC-like_C_sf"/>
</dbReference>
<keyword evidence="6 10" id="KW-0732">Signal</keyword>